<organism evidence="2 3">
    <name type="scientific">Paenibacillus hunanensis</name>
    <dbReference type="NCBI Taxonomy" id="539262"/>
    <lineage>
        <taxon>Bacteria</taxon>
        <taxon>Bacillati</taxon>
        <taxon>Bacillota</taxon>
        <taxon>Bacilli</taxon>
        <taxon>Bacillales</taxon>
        <taxon>Paenibacillaceae</taxon>
        <taxon>Paenibacillus</taxon>
    </lineage>
</organism>
<evidence type="ECO:0000313" key="3">
    <source>
        <dbReference type="Proteomes" id="UP001185028"/>
    </source>
</evidence>
<keyword evidence="3" id="KW-1185">Reference proteome</keyword>
<accession>A0ABU1J4X9</accession>
<evidence type="ECO:0000313" key="2">
    <source>
        <dbReference type="EMBL" id="MDR6246551.1"/>
    </source>
</evidence>
<name>A0ABU1J4X9_9BACL</name>
<feature type="region of interest" description="Disordered" evidence="1">
    <location>
        <begin position="26"/>
        <end position="46"/>
    </location>
</feature>
<reference evidence="2 3" key="1">
    <citation type="submission" date="2023-07" db="EMBL/GenBank/DDBJ databases">
        <title>Genomic Encyclopedia of Type Strains, Phase IV (KMG-IV): sequencing the most valuable type-strain genomes for metagenomic binning, comparative biology and taxonomic classification.</title>
        <authorList>
            <person name="Goeker M."/>
        </authorList>
    </citation>
    <scope>NUCLEOTIDE SEQUENCE [LARGE SCALE GENOMIC DNA]</scope>
    <source>
        <strain evidence="2 3">DSM 22170</strain>
    </source>
</reference>
<protein>
    <submittedName>
        <fullName evidence="2">Uncharacterized protein</fullName>
    </submittedName>
</protein>
<evidence type="ECO:0000256" key="1">
    <source>
        <dbReference type="SAM" id="MobiDB-lite"/>
    </source>
</evidence>
<sequence length="46" mass="4846">MTATGAAGMDRSGFAVVAGFFERPLSGQKPATNAAPDRFHPLRLVQ</sequence>
<comment type="caution">
    <text evidence="2">The sequence shown here is derived from an EMBL/GenBank/DDBJ whole genome shotgun (WGS) entry which is preliminary data.</text>
</comment>
<dbReference type="RefSeq" id="WP_188778518.1">
    <property type="nucleotide sequence ID" value="NZ_BMMB01000019.1"/>
</dbReference>
<dbReference type="Proteomes" id="UP001185028">
    <property type="component" value="Unassembled WGS sequence"/>
</dbReference>
<proteinExistence type="predicted"/>
<gene>
    <name evidence="2" type="ORF">JOC58_004496</name>
</gene>
<dbReference type="EMBL" id="JAVDQH010000032">
    <property type="protein sequence ID" value="MDR6246551.1"/>
    <property type="molecule type" value="Genomic_DNA"/>
</dbReference>